<dbReference type="Gene3D" id="3.30.40.10">
    <property type="entry name" value="Zinc/RING finger domain, C3HC4 (zinc finger)"/>
    <property type="match status" value="1"/>
</dbReference>
<accession>A0A9W9RSC6</accession>
<comment type="catalytic activity">
    <reaction evidence="1">
        <text>[E2 ubiquitin-conjugating enzyme]-S-ubiquitinyl-L-cysteine + [acceptor protein]-L-lysine = [E2 ubiquitin-conjugating enzyme]-L-cysteine + [acceptor protein]-N(6)-ubiquitinyl-L-lysine.</text>
        <dbReference type="EC" id="2.3.2.31"/>
    </reaction>
</comment>
<dbReference type="InterPro" id="IPR044066">
    <property type="entry name" value="TRIAD_supradom"/>
</dbReference>
<evidence type="ECO:0000256" key="2">
    <source>
        <dbReference type="ARBA" id="ARBA00012251"/>
    </source>
</evidence>
<comment type="caution">
    <text evidence="10">The sequence shown here is derived from an EMBL/GenBank/DDBJ whole genome shotgun (WGS) entry which is preliminary data.</text>
</comment>
<proteinExistence type="predicted"/>
<dbReference type="GO" id="GO:0061630">
    <property type="term" value="F:ubiquitin protein ligase activity"/>
    <property type="evidence" value="ECO:0007669"/>
    <property type="project" value="UniProtKB-EC"/>
</dbReference>
<keyword evidence="3" id="KW-0808">Transferase</keyword>
<sequence>MEDPQVLGVLLEEVDEELFQLERLKQPDADNCHSSTNDPVKAEIVKGATGTWEFASVHQVHTPSTRGYTNATGDWKSADENWKTAAERWKDAAEKWKSVAEDRKLVARAHTCVERRVNAHMSTLKPAPPSDTFDGNDDERAALQVWKTEIEKQLTLLSDLQTARALALEDEAEESNEEVPVPEVKPSRWIPADIWKIFASIKQHLTTFRFMSWAHHRALVCACCSETYPNAREGLLAKCSHFYCNSCLISMVTISLKDGSFFPPQCCGQPITGRRMKKAIGVSLDNRLKEKAIEINDPDKTYCVDAKCGRYLVPRNSLLSKITQEKFSTCECGVRTCRACKSLAHTGICLHLLDDAFEELKVAMKWRKCYNCGRVVERISGCKDIT</sequence>
<dbReference type="Pfam" id="PF01485">
    <property type="entry name" value="IBR"/>
    <property type="match status" value="1"/>
</dbReference>
<gene>
    <name evidence="10" type="ORF">N7541_003767</name>
</gene>
<dbReference type="InterPro" id="IPR031127">
    <property type="entry name" value="E3_UB_ligase_RBR"/>
</dbReference>
<evidence type="ECO:0000256" key="7">
    <source>
        <dbReference type="ARBA" id="ARBA00022786"/>
    </source>
</evidence>
<evidence type="ECO:0000256" key="4">
    <source>
        <dbReference type="ARBA" id="ARBA00022723"/>
    </source>
</evidence>
<evidence type="ECO:0000313" key="11">
    <source>
        <dbReference type="Proteomes" id="UP001148299"/>
    </source>
</evidence>
<dbReference type="PANTHER" id="PTHR11685">
    <property type="entry name" value="RBR FAMILY RING FINGER AND IBR DOMAIN-CONTAINING"/>
    <property type="match status" value="1"/>
</dbReference>
<keyword evidence="11" id="KW-1185">Reference proteome</keyword>
<reference evidence="10" key="2">
    <citation type="journal article" date="2023" name="IMA Fungus">
        <title>Comparative genomic study of the Penicillium genus elucidates a diverse pangenome and 15 lateral gene transfer events.</title>
        <authorList>
            <person name="Petersen C."/>
            <person name="Sorensen T."/>
            <person name="Nielsen M.R."/>
            <person name="Sondergaard T.E."/>
            <person name="Sorensen J.L."/>
            <person name="Fitzpatrick D.A."/>
            <person name="Frisvad J.C."/>
            <person name="Nielsen K.L."/>
        </authorList>
    </citation>
    <scope>NUCLEOTIDE SEQUENCE</scope>
    <source>
        <strain evidence="10">IBT 35675</strain>
    </source>
</reference>
<evidence type="ECO:0000256" key="1">
    <source>
        <dbReference type="ARBA" id="ARBA00001798"/>
    </source>
</evidence>
<keyword evidence="8" id="KW-0862">Zinc</keyword>
<organism evidence="10 11">
    <name type="scientific">Penicillium brevicompactum</name>
    <dbReference type="NCBI Taxonomy" id="5074"/>
    <lineage>
        <taxon>Eukaryota</taxon>
        <taxon>Fungi</taxon>
        <taxon>Dikarya</taxon>
        <taxon>Ascomycota</taxon>
        <taxon>Pezizomycotina</taxon>
        <taxon>Eurotiomycetes</taxon>
        <taxon>Eurotiomycetidae</taxon>
        <taxon>Eurotiales</taxon>
        <taxon>Aspergillaceae</taxon>
        <taxon>Penicillium</taxon>
    </lineage>
</organism>
<dbReference type="InterPro" id="IPR013083">
    <property type="entry name" value="Znf_RING/FYVE/PHD"/>
</dbReference>
<dbReference type="InterPro" id="IPR017907">
    <property type="entry name" value="Znf_RING_CS"/>
</dbReference>
<evidence type="ECO:0000256" key="6">
    <source>
        <dbReference type="ARBA" id="ARBA00022771"/>
    </source>
</evidence>
<keyword evidence="7" id="KW-0833">Ubl conjugation pathway</keyword>
<evidence type="ECO:0000256" key="3">
    <source>
        <dbReference type="ARBA" id="ARBA00022679"/>
    </source>
</evidence>
<dbReference type="PROSITE" id="PS51873">
    <property type="entry name" value="TRIAD"/>
    <property type="match status" value="1"/>
</dbReference>
<evidence type="ECO:0000259" key="9">
    <source>
        <dbReference type="PROSITE" id="PS51873"/>
    </source>
</evidence>
<dbReference type="GO" id="GO:0016567">
    <property type="term" value="P:protein ubiquitination"/>
    <property type="evidence" value="ECO:0007669"/>
    <property type="project" value="InterPro"/>
</dbReference>
<protein>
    <recommendedName>
        <fullName evidence="2">RBR-type E3 ubiquitin transferase</fullName>
        <ecNumber evidence="2">2.3.2.31</ecNumber>
    </recommendedName>
</protein>
<dbReference type="CDD" id="cd20335">
    <property type="entry name" value="BRcat_RBR"/>
    <property type="match status" value="1"/>
</dbReference>
<dbReference type="EC" id="2.3.2.31" evidence="2"/>
<dbReference type="GO" id="GO:0008270">
    <property type="term" value="F:zinc ion binding"/>
    <property type="evidence" value="ECO:0007669"/>
    <property type="project" value="UniProtKB-KW"/>
</dbReference>
<dbReference type="PROSITE" id="PS00518">
    <property type="entry name" value="ZF_RING_1"/>
    <property type="match status" value="1"/>
</dbReference>
<keyword evidence="4" id="KW-0479">Metal-binding</keyword>
<evidence type="ECO:0000313" key="10">
    <source>
        <dbReference type="EMBL" id="KAJ5362923.1"/>
    </source>
</evidence>
<dbReference type="EMBL" id="JAPZBR010000002">
    <property type="protein sequence ID" value="KAJ5362923.1"/>
    <property type="molecule type" value="Genomic_DNA"/>
</dbReference>
<feature type="domain" description="RING-type" evidence="9">
    <location>
        <begin position="217"/>
        <end position="386"/>
    </location>
</feature>
<name>A0A9W9RSC6_PENBR</name>
<keyword evidence="6" id="KW-0863">Zinc-finger</keyword>
<evidence type="ECO:0000256" key="8">
    <source>
        <dbReference type="ARBA" id="ARBA00022833"/>
    </source>
</evidence>
<dbReference type="SUPFAM" id="SSF57850">
    <property type="entry name" value="RING/U-box"/>
    <property type="match status" value="1"/>
</dbReference>
<dbReference type="InterPro" id="IPR002867">
    <property type="entry name" value="IBR_dom"/>
</dbReference>
<keyword evidence="5" id="KW-0677">Repeat</keyword>
<dbReference type="Proteomes" id="UP001148299">
    <property type="component" value="Unassembled WGS sequence"/>
</dbReference>
<dbReference type="AlphaFoldDB" id="A0A9W9RSC6"/>
<reference evidence="10" key="1">
    <citation type="submission" date="2022-12" db="EMBL/GenBank/DDBJ databases">
        <authorList>
            <person name="Petersen C."/>
        </authorList>
    </citation>
    <scope>NUCLEOTIDE SEQUENCE</scope>
    <source>
        <strain evidence="10">IBT 35675</strain>
    </source>
</reference>
<evidence type="ECO:0000256" key="5">
    <source>
        <dbReference type="ARBA" id="ARBA00022737"/>
    </source>
</evidence>